<evidence type="ECO:0000313" key="7">
    <source>
        <dbReference type="Proteomes" id="UP000237819"/>
    </source>
</evidence>
<dbReference type="NCBIfam" id="NF002554">
    <property type="entry name" value="PRK02114.1"/>
    <property type="match status" value="1"/>
</dbReference>
<feature type="domain" description="Formylmethanofuran: tetrahydromethanopterin formyltransferase Ftr C-terminal" evidence="5">
    <location>
        <begin position="147"/>
        <end position="293"/>
    </location>
</feature>
<comment type="function">
    <text evidence="3">Catalyzes the transfer of a formyl group from 5-formyl tetrahydromethanopterin (5-formyl-H(4)MPT) to methanofuran (MFR) to produce formylmethanofuran (formyl-MFR) and tetrahydromethanopterin (H(4)MPT).</text>
</comment>
<dbReference type="AlphaFoldDB" id="A0A2S8GC80"/>
<comment type="pathway">
    <text evidence="3">One-carbon metabolism; formaldehyde degradation; formate from formaldehyde (H(4)MPT route): step 4/5.</text>
</comment>
<dbReference type="NCBIfam" id="TIGR03119">
    <property type="entry name" value="one_C_fhcD"/>
    <property type="match status" value="1"/>
</dbReference>
<feature type="domain" description="Formylmethanofuran: tetrahydromethanopterin formyltransferase Ftr N-terminal" evidence="4">
    <location>
        <begin position="1"/>
        <end position="144"/>
    </location>
</feature>
<comment type="subcellular location">
    <subcellularLocation>
        <location evidence="3">Cytoplasm</location>
    </subcellularLocation>
</comment>
<keyword evidence="3" id="KW-0963">Cytoplasm</keyword>
<evidence type="ECO:0000259" key="4">
    <source>
        <dbReference type="Pfam" id="PF01913"/>
    </source>
</evidence>
<keyword evidence="3" id="KW-0554">One-carbon metabolism</keyword>
<reference evidence="6 7" key="1">
    <citation type="submission" date="2018-02" db="EMBL/GenBank/DDBJ databases">
        <title>Comparative genomes isolates from brazilian mangrove.</title>
        <authorList>
            <person name="Araujo J.E."/>
            <person name="Taketani R.G."/>
            <person name="Silva M.C.P."/>
            <person name="Loureco M.V."/>
            <person name="Andreote F.D."/>
        </authorList>
    </citation>
    <scope>NUCLEOTIDE SEQUENCE [LARGE SCALE GENOMIC DNA]</scope>
    <source>
        <strain evidence="6 7">Nap-Phe MGV</strain>
    </source>
</reference>
<dbReference type="EC" id="2.3.1.101" evidence="3"/>
<dbReference type="GO" id="GO:0005737">
    <property type="term" value="C:cytoplasm"/>
    <property type="evidence" value="ECO:0007669"/>
    <property type="project" value="UniProtKB-SubCell"/>
</dbReference>
<evidence type="ECO:0000256" key="3">
    <source>
        <dbReference type="HAMAP-Rule" id="MF_00579"/>
    </source>
</evidence>
<proteinExistence type="inferred from homology"/>
<dbReference type="Pfam" id="PF02741">
    <property type="entry name" value="FTR_C"/>
    <property type="match status" value="1"/>
</dbReference>
<comment type="catalytic activity">
    <reaction evidence="3">
        <text>N-formylmethanofuran + 5,6,7,8-tetrahydromethanopterin + H(+) = N(5)-formyl-5,6,7,8-tetrahydromethanopterin + methanofuran</text>
        <dbReference type="Rhea" id="RHEA:18061"/>
        <dbReference type="ChEBI" id="CHEBI:15378"/>
        <dbReference type="ChEBI" id="CHEBI:57727"/>
        <dbReference type="ChEBI" id="CHEBI:58018"/>
        <dbReference type="ChEBI" id="CHEBI:58103"/>
        <dbReference type="ChEBI" id="CHEBI:58151"/>
        <dbReference type="EC" id="2.3.1.101"/>
    </reaction>
</comment>
<dbReference type="Proteomes" id="UP000237819">
    <property type="component" value="Unassembled WGS sequence"/>
</dbReference>
<name>A0A2S8GC80_9BACT</name>
<comment type="similarity">
    <text evidence="1 3">Belongs to the FTR family.</text>
</comment>
<gene>
    <name evidence="6" type="primary">fhcD</name>
    <name evidence="3" type="synonym">ffsA</name>
    <name evidence="6" type="ORF">C5Y93_27340</name>
</gene>
<organism evidence="6 7">
    <name type="scientific">Blastopirellula marina</name>
    <dbReference type="NCBI Taxonomy" id="124"/>
    <lineage>
        <taxon>Bacteria</taxon>
        <taxon>Pseudomonadati</taxon>
        <taxon>Planctomycetota</taxon>
        <taxon>Planctomycetia</taxon>
        <taxon>Pirellulales</taxon>
        <taxon>Pirellulaceae</taxon>
        <taxon>Blastopirellula</taxon>
    </lineage>
</organism>
<dbReference type="SUPFAM" id="SSF55112">
    <property type="entry name" value="Formylmethanofuran:tetrahydromethanopterin formyltransferase"/>
    <property type="match status" value="2"/>
</dbReference>
<comment type="subunit">
    <text evidence="3">Homotetramer.</text>
</comment>
<dbReference type="UniPathway" id="UPA00562">
    <property type="reaction ID" value="UER00704"/>
</dbReference>
<dbReference type="Pfam" id="PF01913">
    <property type="entry name" value="FTR"/>
    <property type="match status" value="1"/>
</dbReference>
<dbReference type="OrthoDB" id="8841169at2"/>
<keyword evidence="3" id="KW-0012">Acyltransferase</keyword>
<evidence type="ECO:0000256" key="1">
    <source>
        <dbReference type="ARBA" id="ARBA00006770"/>
    </source>
</evidence>
<dbReference type="HAMAP" id="MF_00579">
    <property type="entry name" value="FTR"/>
    <property type="match status" value="1"/>
</dbReference>
<sequence length="307" mass="31989">MQIGKTQIVDTFAEAFGMVYTRLVITAFDDHWLSAATNELCGYGSSVIACDAEVGIEQHIPAEQTPDGRPGAAVLAFGFSADALTKAISKRVGQCVMTCASTAVFDGLPDAEKRLPLGKTLRFFGDGFQKSKVVGGTRYWRIPVMDGEFFCVESLGIEKGVAGGNIIFQAVDQTTALTAARRAIEALAPLPDVIAPFPGGVARSGSKVGSKYKGLSASTSDTNCPTLRGRVESQVLPGANCVLEIVLDGSNEEAIAAGMTAAMHAAAGEGILAISAGNYGGKLGKFHFHLKDLLNPVSSPSQKEGTG</sequence>
<evidence type="ECO:0000256" key="2">
    <source>
        <dbReference type="ARBA" id="ARBA00022679"/>
    </source>
</evidence>
<evidence type="ECO:0000313" key="6">
    <source>
        <dbReference type="EMBL" id="PQO42068.1"/>
    </source>
</evidence>
<protein>
    <recommendedName>
        <fullName evidence="3">Formylmethanofuran--tetrahydromethanopterin formyltransferase</fullName>
        <shortName evidence="3">Ftr</shortName>
        <ecNumber evidence="3">2.3.1.101</ecNumber>
    </recommendedName>
    <alternativeName>
        <fullName evidence="3">H4MPT formyltransferase</fullName>
    </alternativeName>
</protein>
<evidence type="ECO:0000259" key="5">
    <source>
        <dbReference type="Pfam" id="PF02741"/>
    </source>
</evidence>
<dbReference type="InterPro" id="IPR002770">
    <property type="entry name" value="ForMFR_H4MPT_ForTrfase_C"/>
</dbReference>
<dbReference type="InterPro" id="IPR023447">
    <property type="entry name" value="ForMFR_H4MPT_ForTrfase_fd-like"/>
</dbReference>
<accession>A0A2S8GC80</accession>
<comment type="caution">
    <text evidence="6">The sequence shown here is derived from an EMBL/GenBank/DDBJ whole genome shotgun (WGS) entry which is preliminary data.</text>
</comment>
<dbReference type="GO" id="GO:0046294">
    <property type="term" value="P:formaldehyde catabolic process"/>
    <property type="evidence" value="ECO:0007669"/>
    <property type="project" value="UniProtKB-UniRule"/>
</dbReference>
<dbReference type="PIRSF" id="PIRSF006414">
    <property type="entry name" value="Ftr_formyl_trnsf"/>
    <property type="match status" value="1"/>
</dbReference>
<dbReference type="EMBL" id="PUHZ01000025">
    <property type="protein sequence ID" value="PQO42068.1"/>
    <property type="molecule type" value="Genomic_DNA"/>
</dbReference>
<dbReference type="InterPro" id="IPR014053">
    <property type="entry name" value="ForMFR_H4MPT_ForTrfase"/>
</dbReference>
<keyword evidence="2 3" id="KW-0808">Transferase</keyword>
<dbReference type="InterPro" id="IPR022667">
    <property type="entry name" value="ForMFR_H4MPT_ForTrfase_N"/>
</dbReference>
<dbReference type="Gene3D" id="3.30.70.520">
    <property type="match status" value="2"/>
</dbReference>
<dbReference type="GO" id="GO:0030270">
    <property type="term" value="F:formylmethanofuran-tetrahydromethanopterin N-formyltransferase activity"/>
    <property type="evidence" value="ECO:0007669"/>
    <property type="project" value="UniProtKB-UniRule"/>
</dbReference>
<dbReference type="GO" id="GO:0006730">
    <property type="term" value="P:one-carbon metabolic process"/>
    <property type="evidence" value="ECO:0007669"/>
    <property type="project" value="UniProtKB-UniRule"/>
</dbReference>